<keyword evidence="7" id="KW-1185">Reference proteome</keyword>
<evidence type="ECO:0000313" key="6">
    <source>
        <dbReference type="EMBL" id="KAL0956837.1"/>
    </source>
</evidence>
<keyword evidence="4" id="KW-1133">Transmembrane helix</keyword>
<dbReference type="InterPro" id="IPR020904">
    <property type="entry name" value="Sc_DH/Rdtase_CS"/>
</dbReference>
<proteinExistence type="inferred from homology"/>
<reference evidence="7" key="1">
    <citation type="submission" date="2024-06" db="EMBL/GenBank/DDBJ databases">
        <title>Multi-omics analyses provide insights into the biosynthesis of the anticancer antibiotic pleurotin in Hohenbuehelia grisea.</title>
        <authorList>
            <person name="Weaver J.A."/>
            <person name="Alberti F."/>
        </authorList>
    </citation>
    <scope>NUCLEOTIDE SEQUENCE [LARGE SCALE GENOMIC DNA]</scope>
    <source>
        <strain evidence="7">T-177</strain>
    </source>
</reference>
<evidence type="ECO:0000259" key="5">
    <source>
        <dbReference type="SMART" id="SM00822"/>
    </source>
</evidence>
<keyword evidence="4" id="KW-0472">Membrane</keyword>
<dbReference type="PANTHER" id="PTHR43180">
    <property type="entry name" value="3-OXOACYL-(ACYL-CARRIER-PROTEIN) REDUCTASE (AFU_ORTHOLOGUE AFUA_6G11210)"/>
    <property type="match status" value="1"/>
</dbReference>
<dbReference type="PRINTS" id="PR00081">
    <property type="entry name" value="GDHRDH"/>
</dbReference>
<evidence type="ECO:0000256" key="2">
    <source>
        <dbReference type="ARBA" id="ARBA00022857"/>
    </source>
</evidence>
<dbReference type="InterPro" id="IPR036291">
    <property type="entry name" value="NAD(P)-bd_dom_sf"/>
</dbReference>
<keyword evidence="4" id="KW-0812">Transmembrane</keyword>
<evidence type="ECO:0000256" key="3">
    <source>
        <dbReference type="ARBA" id="ARBA00023002"/>
    </source>
</evidence>
<evidence type="ECO:0000256" key="1">
    <source>
        <dbReference type="ARBA" id="ARBA00006484"/>
    </source>
</evidence>
<dbReference type="PANTHER" id="PTHR43180:SF33">
    <property type="entry name" value="15-HYDROXYPROSTAGLANDIN DEHYDROGENASE [NAD(+)]-LIKE"/>
    <property type="match status" value="1"/>
</dbReference>
<keyword evidence="3" id="KW-0560">Oxidoreductase</keyword>
<comment type="caution">
    <text evidence="6">The sequence shown here is derived from an EMBL/GenBank/DDBJ whole genome shotgun (WGS) entry which is preliminary data.</text>
</comment>
<feature type="domain" description="Ketoreductase" evidence="5">
    <location>
        <begin position="19"/>
        <end position="198"/>
    </location>
</feature>
<dbReference type="SMART" id="SM00822">
    <property type="entry name" value="PKS_KR"/>
    <property type="match status" value="1"/>
</dbReference>
<dbReference type="EMBL" id="JASNQZ010000006">
    <property type="protein sequence ID" value="KAL0956837.1"/>
    <property type="molecule type" value="Genomic_DNA"/>
</dbReference>
<dbReference type="Proteomes" id="UP001556367">
    <property type="component" value="Unassembled WGS sequence"/>
</dbReference>
<name>A0ABR3JND2_9AGAR</name>
<accession>A0ABR3JND2</accession>
<dbReference type="InterPro" id="IPR002347">
    <property type="entry name" value="SDR_fam"/>
</dbReference>
<sequence length="331" mass="35747">MTSISDEQLFSHADRVKGKVVVITGGANGIGRETASKFTQHGAKVVIGDRDVAGGEQIAKELRAAGGEVIATKCDVTVWEDQVALFQLAFSKFGAVDIVIPNAGVNEIHKLDEIKLENGVPLKPKLTTIDVNLTGVLYTTHLALHYLPQNRVDPDSLKALVLIGSIASWNGIPKAPLYTASKHAVLGVMRSLSPILEEQNIRIGCIHPFFADTNIVPLPAKLFLAGIPKTPVPRIAGAIFYAATDRSPASNGSAWLLTDDGPVFQVPKEEFKEGVYGMIDRRKNALLKGAKGIIYYANFARDIVKILGRPVLYTVAAVLLARFIFTRMVLG</sequence>
<evidence type="ECO:0000313" key="7">
    <source>
        <dbReference type="Proteomes" id="UP001556367"/>
    </source>
</evidence>
<evidence type="ECO:0000256" key="4">
    <source>
        <dbReference type="SAM" id="Phobius"/>
    </source>
</evidence>
<feature type="transmembrane region" description="Helical" evidence="4">
    <location>
        <begin position="311"/>
        <end position="330"/>
    </location>
</feature>
<keyword evidence="2" id="KW-0521">NADP</keyword>
<comment type="similarity">
    <text evidence="1">Belongs to the short-chain dehydrogenases/reductases (SDR) family.</text>
</comment>
<dbReference type="Gene3D" id="3.40.50.720">
    <property type="entry name" value="NAD(P)-binding Rossmann-like Domain"/>
    <property type="match status" value="1"/>
</dbReference>
<protein>
    <recommendedName>
        <fullName evidence="5">Ketoreductase domain-containing protein</fullName>
    </recommendedName>
</protein>
<dbReference type="InterPro" id="IPR057326">
    <property type="entry name" value="KR_dom"/>
</dbReference>
<dbReference type="SUPFAM" id="SSF51735">
    <property type="entry name" value="NAD(P)-binding Rossmann-fold domains"/>
    <property type="match status" value="1"/>
</dbReference>
<gene>
    <name evidence="6" type="ORF">HGRIS_002949</name>
</gene>
<organism evidence="6 7">
    <name type="scientific">Hohenbuehelia grisea</name>
    <dbReference type="NCBI Taxonomy" id="104357"/>
    <lineage>
        <taxon>Eukaryota</taxon>
        <taxon>Fungi</taxon>
        <taxon>Dikarya</taxon>
        <taxon>Basidiomycota</taxon>
        <taxon>Agaricomycotina</taxon>
        <taxon>Agaricomycetes</taxon>
        <taxon>Agaricomycetidae</taxon>
        <taxon>Agaricales</taxon>
        <taxon>Pleurotineae</taxon>
        <taxon>Pleurotaceae</taxon>
        <taxon>Hohenbuehelia</taxon>
    </lineage>
</organism>
<dbReference type="PROSITE" id="PS00061">
    <property type="entry name" value="ADH_SHORT"/>
    <property type="match status" value="1"/>
</dbReference>
<dbReference type="Pfam" id="PF00106">
    <property type="entry name" value="adh_short"/>
    <property type="match status" value="1"/>
</dbReference>